<gene>
    <name evidence="1" type="ORF">PHMEG_0009098</name>
</gene>
<evidence type="ECO:0000313" key="2">
    <source>
        <dbReference type="Proteomes" id="UP000198211"/>
    </source>
</evidence>
<comment type="caution">
    <text evidence="1">The sequence shown here is derived from an EMBL/GenBank/DDBJ whole genome shotgun (WGS) entry which is preliminary data.</text>
</comment>
<keyword evidence="2" id="KW-1185">Reference proteome</keyword>
<name>A0A225WJK1_9STRA</name>
<reference evidence="2" key="1">
    <citation type="submission" date="2017-03" db="EMBL/GenBank/DDBJ databases">
        <title>Phytopthora megakarya and P. palmivora, two closely related causual agents of cacao black pod achieved similar genome size and gene model numbers by different mechanisms.</title>
        <authorList>
            <person name="Ali S."/>
            <person name="Shao J."/>
            <person name="Larry D.J."/>
            <person name="Kronmiller B."/>
            <person name="Shen D."/>
            <person name="Strem M.D."/>
            <person name="Melnick R.L."/>
            <person name="Guiltinan M.J."/>
            <person name="Tyler B.M."/>
            <person name="Meinhardt L.W."/>
            <person name="Bailey B.A."/>
        </authorList>
    </citation>
    <scope>NUCLEOTIDE SEQUENCE [LARGE SCALE GENOMIC DNA]</scope>
    <source>
        <strain evidence="2">zdho120</strain>
    </source>
</reference>
<accession>A0A225WJK1</accession>
<dbReference type="EMBL" id="NBNE01000826">
    <property type="protein sequence ID" value="OWZ17030.1"/>
    <property type="molecule type" value="Genomic_DNA"/>
</dbReference>
<protein>
    <submittedName>
        <fullName evidence="1">Uncharacterized protein</fullName>
    </submittedName>
</protein>
<sequence>MASLRHVATCIRAARPFLQRLRVRESNLHRFQTISVTEDTKQDLLWWWLVLHYPQLNGVSLDYFNTLPPPNIVVDVNASDFGQCALDVSERFALTYQFSPAETALISDFKSDSSNGYDIIFRELLLQDIRPGVAKQALIAKSEGSRDHTSSQLLRFSASHVSGVNKSRADAGSRLSANPSFETLFASLISGWTQASPNLDVQGLINIWQRISALTPLPTPPSSSTNGR</sequence>
<proteinExistence type="predicted"/>
<dbReference type="OrthoDB" id="125069at2759"/>
<dbReference type="AlphaFoldDB" id="A0A225WJK1"/>
<organism evidence="1 2">
    <name type="scientific">Phytophthora megakarya</name>
    <dbReference type="NCBI Taxonomy" id="4795"/>
    <lineage>
        <taxon>Eukaryota</taxon>
        <taxon>Sar</taxon>
        <taxon>Stramenopiles</taxon>
        <taxon>Oomycota</taxon>
        <taxon>Peronosporomycetes</taxon>
        <taxon>Peronosporales</taxon>
        <taxon>Peronosporaceae</taxon>
        <taxon>Phytophthora</taxon>
    </lineage>
</organism>
<dbReference type="Proteomes" id="UP000198211">
    <property type="component" value="Unassembled WGS sequence"/>
</dbReference>
<evidence type="ECO:0000313" key="1">
    <source>
        <dbReference type="EMBL" id="OWZ17030.1"/>
    </source>
</evidence>